<dbReference type="EMBL" id="CP003221">
    <property type="protein sequence ID" value="EGJ50248.1"/>
    <property type="molecule type" value="Genomic_DNA"/>
</dbReference>
<gene>
    <name evidence="1" type="ORF">Desaf_1919</name>
</gene>
<dbReference type="InterPro" id="IPR008018">
    <property type="entry name" value="Phage_tail_attach_FII"/>
</dbReference>
<dbReference type="Proteomes" id="UP000007844">
    <property type="component" value="Chromosome"/>
</dbReference>
<keyword evidence="2" id="KW-1185">Reference proteome</keyword>
<dbReference type="RefSeq" id="WP_014260000.1">
    <property type="nucleotide sequence ID" value="NC_016629.1"/>
</dbReference>
<organism evidence="1 2">
    <name type="scientific">Desulfocurvibacter africanus subsp. africanus str. Walvis Bay</name>
    <dbReference type="NCBI Taxonomy" id="690850"/>
    <lineage>
        <taxon>Bacteria</taxon>
        <taxon>Pseudomonadati</taxon>
        <taxon>Thermodesulfobacteriota</taxon>
        <taxon>Desulfovibrionia</taxon>
        <taxon>Desulfovibrionales</taxon>
        <taxon>Desulfovibrionaceae</taxon>
        <taxon>Desulfocurvibacter</taxon>
    </lineage>
</organism>
<proteinExistence type="predicted"/>
<dbReference type="KEGG" id="daf:Desaf_1919"/>
<dbReference type="Gene3D" id="2.40.10.180">
    <property type="entry name" value="Phage tail proteins"/>
    <property type="match status" value="1"/>
</dbReference>
<reference evidence="1 2" key="1">
    <citation type="journal article" date="2011" name="J. Bacteriol.">
        <title>Genome sequence of the mercury-methylating and pleomorphic Desulfovibrio africanus Strain Walvis Bay.</title>
        <authorList>
            <person name="Brown S.D."/>
            <person name="Wall J.D."/>
            <person name="Kucken A.M."/>
            <person name="Gilmour C.C."/>
            <person name="Podar M."/>
            <person name="Brandt C.C."/>
            <person name="Teshima H."/>
            <person name="Detter J.C."/>
            <person name="Han C.S."/>
            <person name="Land M.L."/>
            <person name="Lucas S."/>
            <person name="Han J."/>
            <person name="Pennacchio L."/>
            <person name="Nolan M."/>
            <person name="Pitluck S."/>
            <person name="Woyke T."/>
            <person name="Goodwin L."/>
            <person name="Palumbo A.V."/>
            <person name="Elias D.A."/>
        </authorList>
    </citation>
    <scope>NUCLEOTIDE SEQUENCE [LARGE SCALE GENOMIC DNA]</scope>
    <source>
        <strain evidence="1 2">Walvis Bay</strain>
    </source>
</reference>
<evidence type="ECO:0000313" key="2">
    <source>
        <dbReference type="Proteomes" id="UP000007844"/>
    </source>
</evidence>
<dbReference type="STRING" id="690850.Desaf_1919"/>
<dbReference type="GO" id="GO:0019068">
    <property type="term" value="P:virion assembly"/>
    <property type="evidence" value="ECO:0007669"/>
    <property type="project" value="InterPro"/>
</dbReference>
<sequence>MTFQEQLNADIAAVFLNVNEFAEPWTLTPPGGEPIPVNGLFDAAYQPSDPESSASVMGYGPALHVAEHALPELPYDWRAVRTKNGKAYTIVEPKPDGQGMVVLRLREAS</sequence>
<dbReference type="Pfam" id="PF05354">
    <property type="entry name" value="Phage_attach"/>
    <property type="match status" value="1"/>
</dbReference>
<dbReference type="HOGENOM" id="CLU_2179541_0_0_7"/>
<evidence type="ECO:0000313" key="1">
    <source>
        <dbReference type="EMBL" id="EGJ50248.1"/>
    </source>
</evidence>
<protein>
    <submittedName>
        <fullName evidence="1">Uncharacterized protein</fullName>
    </submittedName>
</protein>
<dbReference type="AlphaFoldDB" id="F3Z2T1"/>
<dbReference type="InterPro" id="IPR053734">
    <property type="entry name" value="Phage_Head-Tail_Connect_sf"/>
</dbReference>
<name>F3Z2T1_DESAF</name>
<accession>F3Z2T1</accession>